<evidence type="ECO:0000256" key="1">
    <source>
        <dbReference type="ARBA" id="ARBA00023002"/>
    </source>
</evidence>
<evidence type="ECO:0000313" key="4">
    <source>
        <dbReference type="Proteomes" id="UP001165561"/>
    </source>
</evidence>
<gene>
    <name evidence="3" type="ORF">PU560_02625</name>
</gene>
<feature type="non-terminal residue" evidence="3">
    <location>
        <position position="1"/>
    </location>
</feature>
<sequence>LTLGPGMEEGSDIGPLISAKERDKVHALVTEARDAGATAVTGGEMRDGPGYFYRPTVLSGVAADSPIMITEIFGPVAPITTFRDEEEVVEQANAVDVGLSSYVFTKDLSRVLRLSERMEVGIIGVNTGIVSNAAAPFGGIKHSGMGREGGTEGIEEFLETVYVGLPA</sequence>
<evidence type="ECO:0000313" key="3">
    <source>
        <dbReference type="EMBL" id="MDD9205360.1"/>
    </source>
</evidence>
<dbReference type="PANTHER" id="PTHR43353">
    <property type="entry name" value="SUCCINATE-SEMIALDEHYDE DEHYDROGENASE, MITOCHONDRIAL"/>
    <property type="match status" value="1"/>
</dbReference>
<name>A0ABT5TW40_9MICO</name>
<protein>
    <submittedName>
        <fullName evidence="3">Aldehyde dehydrogenase family protein</fullName>
    </submittedName>
</protein>
<keyword evidence="1" id="KW-0560">Oxidoreductase</keyword>
<dbReference type="PANTHER" id="PTHR43353:SF5">
    <property type="entry name" value="SUCCINATE-SEMIALDEHYDE DEHYDROGENASE, MITOCHONDRIAL"/>
    <property type="match status" value="1"/>
</dbReference>
<organism evidence="3 4">
    <name type="scientific">Georgenia halotolerans</name>
    <dbReference type="NCBI Taxonomy" id="3028317"/>
    <lineage>
        <taxon>Bacteria</taxon>
        <taxon>Bacillati</taxon>
        <taxon>Actinomycetota</taxon>
        <taxon>Actinomycetes</taxon>
        <taxon>Micrococcales</taxon>
        <taxon>Bogoriellaceae</taxon>
        <taxon>Georgenia</taxon>
    </lineage>
</organism>
<dbReference type="Gene3D" id="3.40.605.10">
    <property type="entry name" value="Aldehyde Dehydrogenase, Chain A, domain 1"/>
    <property type="match status" value="1"/>
</dbReference>
<keyword evidence="4" id="KW-1185">Reference proteome</keyword>
<accession>A0ABT5TW40</accession>
<dbReference type="InterPro" id="IPR016163">
    <property type="entry name" value="Ald_DH_C"/>
</dbReference>
<dbReference type="InterPro" id="IPR050740">
    <property type="entry name" value="Aldehyde_DH_Superfamily"/>
</dbReference>
<dbReference type="InterPro" id="IPR016161">
    <property type="entry name" value="Ald_DH/histidinol_DH"/>
</dbReference>
<reference evidence="3" key="1">
    <citation type="submission" date="2023-02" db="EMBL/GenBank/DDBJ databases">
        <title>Georgenia sp.10Sc9-8, isolated from a soil sample collected from the Taklamakan desert.</title>
        <authorList>
            <person name="Liu S."/>
        </authorList>
    </citation>
    <scope>NUCLEOTIDE SEQUENCE</scope>
    <source>
        <strain evidence="3">10Sc9-8</strain>
    </source>
</reference>
<dbReference type="Proteomes" id="UP001165561">
    <property type="component" value="Unassembled WGS sequence"/>
</dbReference>
<dbReference type="InterPro" id="IPR016162">
    <property type="entry name" value="Ald_DH_N"/>
</dbReference>
<comment type="caution">
    <text evidence="3">The sequence shown here is derived from an EMBL/GenBank/DDBJ whole genome shotgun (WGS) entry which is preliminary data.</text>
</comment>
<proteinExistence type="predicted"/>
<dbReference type="SUPFAM" id="SSF53720">
    <property type="entry name" value="ALDH-like"/>
    <property type="match status" value="1"/>
</dbReference>
<dbReference type="Gene3D" id="3.40.309.10">
    <property type="entry name" value="Aldehyde Dehydrogenase, Chain A, domain 2"/>
    <property type="match status" value="1"/>
</dbReference>
<dbReference type="EMBL" id="JARACI010000446">
    <property type="protein sequence ID" value="MDD9205360.1"/>
    <property type="molecule type" value="Genomic_DNA"/>
</dbReference>
<feature type="domain" description="Aldehyde dehydrogenase" evidence="2">
    <location>
        <begin position="1"/>
        <end position="161"/>
    </location>
</feature>
<dbReference type="Pfam" id="PF00171">
    <property type="entry name" value="Aldedh"/>
    <property type="match status" value="1"/>
</dbReference>
<evidence type="ECO:0000259" key="2">
    <source>
        <dbReference type="Pfam" id="PF00171"/>
    </source>
</evidence>
<dbReference type="InterPro" id="IPR015590">
    <property type="entry name" value="Aldehyde_DH_dom"/>
</dbReference>